<evidence type="ECO:0000256" key="2">
    <source>
        <dbReference type="ARBA" id="ARBA00001935"/>
    </source>
</evidence>
<keyword evidence="12" id="KW-0186">Copper</keyword>
<proteinExistence type="inferred from homology"/>
<dbReference type="SUPFAM" id="SSF49503">
    <property type="entry name" value="Cupredoxins"/>
    <property type="match status" value="3"/>
</dbReference>
<comment type="cofactor">
    <cofactor evidence="2">
        <name>Cu cation</name>
        <dbReference type="ChEBI" id="CHEBI:23378"/>
    </cofactor>
</comment>
<dbReference type="EC" id="1.10.3.2" evidence="6"/>
<dbReference type="Pfam" id="PF07732">
    <property type="entry name" value="Cu-oxidase_3"/>
    <property type="match status" value="1"/>
</dbReference>
<dbReference type="GO" id="GO:0046274">
    <property type="term" value="P:lignin catabolic process"/>
    <property type="evidence" value="ECO:0007669"/>
    <property type="project" value="UniProtKB-KW"/>
</dbReference>
<evidence type="ECO:0000256" key="1">
    <source>
        <dbReference type="ARBA" id="ARBA00000349"/>
    </source>
</evidence>
<evidence type="ECO:0000259" key="17">
    <source>
        <dbReference type="Pfam" id="PF07732"/>
    </source>
</evidence>
<keyword evidence="13" id="KW-0439">Lignin degradation</keyword>
<dbReference type="Pfam" id="PF07731">
    <property type="entry name" value="Cu-oxidase_2"/>
    <property type="match status" value="1"/>
</dbReference>
<feature type="domain" description="Plastocyanin-like" evidence="16">
    <location>
        <begin position="301"/>
        <end position="393"/>
    </location>
</feature>
<evidence type="ECO:0000259" key="15">
    <source>
        <dbReference type="Pfam" id="PF00394"/>
    </source>
</evidence>
<organism evidence="18 19">
    <name type="scientific">Asparagus officinalis</name>
    <name type="common">Garden asparagus</name>
    <dbReference type="NCBI Taxonomy" id="4686"/>
    <lineage>
        <taxon>Eukaryota</taxon>
        <taxon>Viridiplantae</taxon>
        <taxon>Streptophyta</taxon>
        <taxon>Embryophyta</taxon>
        <taxon>Tracheophyta</taxon>
        <taxon>Spermatophyta</taxon>
        <taxon>Magnoliopsida</taxon>
        <taxon>Liliopsida</taxon>
        <taxon>Asparagales</taxon>
        <taxon>Asparagaceae</taxon>
        <taxon>Asparagoideae</taxon>
        <taxon>Asparagus</taxon>
    </lineage>
</organism>
<comment type="function">
    <text evidence="3">Lignin degradation and detoxification of lignin-derived products.</text>
</comment>
<evidence type="ECO:0000256" key="11">
    <source>
        <dbReference type="ARBA" id="ARBA00023002"/>
    </source>
</evidence>
<evidence type="ECO:0000259" key="16">
    <source>
        <dbReference type="Pfam" id="PF07731"/>
    </source>
</evidence>
<evidence type="ECO:0000256" key="6">
    <source>
        <dbReference type="ARBA" id="ARBA00012297"/>
    </source>
</evidence>
<evidence type="ECO:0000256" key="14">
    <source>
        <dbReference type="SAM" id="MobiDB-lite"/>
    </source>
</evidence>
<protein>
    <recommendedName>
        <fullName evidence="6">laccase</fullName>
        <ecNumber evidence="6">1.10.3.2</ecNumber>
    </recommendedName>
</protein>
<evidence type="ECO:0000256" key="12">
    <source>
        <dbReference type="ARBA" id="ARBA00023008"/>
    </source>
</evidence>
<evidence type="ECO:0000256" key="10">
    <source>
        <dbReference type="ARBA" id="ARBA00022737"/>
    </source>
</evidence>
<dbReference type="Gene3D" id="2.60.40.420">
    <property type="entry name" value="Cupredoxins - blue copper proteins"/>
    <property type="match status" value="2"/>
</dbReference>
<accession>A0A5P1FC72</accession>
<keyword evidence="7" id="KW-0052">Apoplast</keyword>
<keyword evidence="11" id="KW-0560">Oxidoreductase</keyword>
<comment type="catalytic activity">
    <reaction evidence="1">
        <text>4 hydroquinone + O2 = 4 benzosemiquinone + 2 H2O</text>
        <dbReference type="Rhea" id="RHEA:11276"/>
        <dbReference type="ChEBI" id="CHEBI:15377"/>
        <dbReference type="ChEBI" id="CHEBI:15379"/>
        <dbReference type="ChEBI" id="CHEBI:17594"/>
        <dbReference type="ChEBI" id="CHEBI:17977"/>
        <dbReference type="EC" id="1.10.3.2"/>
    </reaction>
</comment>
<feature type="domain" description="Plastocyanin-like" evidence="17">
    <location>
        <begin position="49"/>
        <end position="77"/>
    </location>
</feature>
<dbReference type="Gramene" id="ONK75975">
    <property type="protein sequence ID" value="ONK75975"/>
    <property type="gene ID" value="A4U43_C03F22520"/>
</dbReference>
<evidence type="ECO:0000256" key="8">
    <source>
        <dbReference type="ARBA" id="ARBA00022525"/>
    </source>
</evidence>
<keyword evidence="19" id="KW-1185">Reference proteome</keyword>
<feature type="region of interest" description="Disordered" evidence="14">
    <location>
        <begin position="26"/>
        <end position="48"/>
    </location>
</feature>
<dbReference type="EMBL" id="CM007383">
    <property type="protein sequence ID" value="ONK75975.1"/>
    <property type="molecule type" value="Genomic_DNA"/>
</dbReference>
<dbReference type="CDD" id="cd13875">
    <property type="entry name" value="CuRO_2_LCC_plant"/>
    <property type="match status" value="1"/>
</dbReference>
<dbReference type="InterPro" id="IPR001117">
    <property type="entry name" value="Cu-oxidase_2nd"/>
</dbReference>
<comment type="similarity">
    <text evidence="5">Belongs to the multicopper oxidase family.</text>
</comment>
<dbReference type="GO" id="GO:0052716">
    <property type="term" value="F:hydroquinone:oxygen oxidoreductase activity"/>
    <property type="evidence" value="ECO:0007669"/>
    <property type="project" value="UniProtKB-EC"/>
</dbReference>
<dbReference type="InterPro" id="IPR008972">
    <property type="entry name" value="Cupredoxin"/>
</dbReference>
<sequence length="411" mass="45393">MMTLVVVVLDGEEKWRVDLRSRRKEESVGGKDRVGRTDRSARSDRNNGGQRGTLWWHAHILWLRATVYGAIVIMPKQGVLFPFPQPHGETVLILGEWWNSDVEELVKQGNALGLPPDMSDAHTINGKPGPLFPCSDKHTFVTEVEWGKTYLLRIVNAALNDELFLPIAGHNMTVVEIDGVYCKPFITDAILVTPGQTMNVLVTANQAPGRYFMAARDFNDAPVPVDKKTATAILHYKGIPNTVIPTLPRLPAQNDTKFVDTYYDSLRSLNTLEFPANVPESIDRHLFYTIFQTNHQSPSTTLGAPLTTNLGTSLGTRLSKLAFNSSVELVLQDTNLLTVKSHPFHLHGFNFFVVGRGVGNFDPAKDQAKFNLVDPPERNTVGVPPGDWTVIRCLVHALSSGAAHNVGQCGD</sequence>
<evidence type="ECO:0000256" key="4">
    <source>
        <dbReference type="ARBA" id="ARBA00004271"/>
    </source>
</evidence>
<reference evidence="19" key="1">
    <citation type="journal article" date="2017" name="Nat. Commun.">
        <title>The asparagus genome sheds light on the origin and evolution of a young Y chromosome.</title>
        <authorList>
            <person name="Harkess A."/>
            <person name="Zhou J."/>
            <person name="Xu C."/>
            <person name="Bowers J.E."/>
            <person name="Van der Hulst R."/>
            <person name="Ayyampalayam S."/>
            <person name="Mercati F."/>
            <person name="Riccardi P."/>
            <person name="McKain M.R."/>
            <person name="Kakrana A."/>
            <person name="Tang H."/>
            <person name="Ray J."/>
            <person name="Groenendijk J."/>
            <person name="Arikit S."/>
            <person name="Mathioni S.M."/>
            <person name="Nakano M."/>
            <person name="Shan H."/>
            <person name="Telgmann-Rauber A."/>
            <person name="Kanno A."/>
            <person name="Yue Z."/>
            <person name="Chen H."/>
            <person name="Li W."/>
            <person name="Chen Y."/>
            <person name="Xu X."/>
            <person name="Zhang Y."/>
            <person name="Luo S."/>
            <person name="Chen H."/>
            <person name="Gao J."/>
            <person name="Mao Z."/>
            <person name="Pires J.C."/>
            <person name="Luo M."/>
            <person name="Kudrna D."/>
            <person name="Wing R.A."/>
            <person name="Meyers B.C."/>
            <person name="Yi K."/>
            <person name="Kong H."/>
            <person name="Lavrijsen P."/>
            <person name="Sunseri F."/>
            <person name="Falavigna A."/>
            <person name="Ye Y."/>
            <person name="Leebens-Mack J.H."/>
            <person name="Chen G."/>
        </authorList>
    </citation>
    <scope>NUCLEOTIDE SEQUENCE [LARGE SCALE GENOMIC DNA]</scope>
    <source>
        <strain evidence="19">cv. DH0086</strain>
    </source>
</reference>
<dbReference type="GO" id="GO:0048046">
    <property type="term" value="C:apoplast"/>
    <property type="evidence" value="ECO:0007669"/>
    <property type="project" value="UniProtKB-SubCell"/>
</dbReference>
<dbReference type="Pfam" id="PF00394">
    <property type="entry name" value="Cu-oxidase"/>
    <property type="match status" value="1"/>
</dbReference>
<dbReference type="PANTHER" id="PTHR11709:SF452">
    <property type="entry name" value="LACCASE-2"/>
    <property type="match status" value="1"/>
</dbReference>
<feature type="compositionally biased region" description="Basic and acidic residues" evidence="14">
    <location>
        <begin position="26"/>
        <end position="45"/>
    </location>
</feature>
<keyword evidence="8" id="KW-0964">Secreted</keyword>
<name>A0A5P1FC72_ASPOF</name>
<dbReference type="PANTHER" id="PTHR11709">
    <property type="entry name" value="MULTI-COPPER OXIDASE"/>
    <property type="match status" value="1"/>
</dbReference>
<evidence type="ECO:0000313" key="18">
    <source>
        <dbReference type="EMBL" id="ONK75975.1"/>
    </source>
</evidence>
<dbReference type="FunFam" id="2.60.40.420:FF:000049">
    <property type="entry name" value="Laccase"/>
    <property type="match status" value="1"/>
</dbReference>
<dbReference type="InterPro" id="IPR034285">
    <property type="entry name" value="CuRO_2_LCC"/>
</dbReference>
<evidence type="ECO:0000256" key="9">
    <source>
        <dbReference type="ARBA" id="ARBA00022723"/>
    </source>
</evidence>
<keyword evidence="10" id="KW-0677">Repeat</keyword>
<gene>
    <name evidence="18" type="ORF">A4U43_C03F22520</name>
</gene>
<dbReference type="GO" id="GO:0005507">
    <property type="term" value="F:copper ion binding"/>
    <property type="evidence" value="ECO:0007669"/>
    <property type="project" value="InterPro"/>
</dbReference>
<evidence type="ECO:0000256" key="7">
    <source>
        <dbReference type="ARBA" id="ARBA00022523"/>
    </source>
</evidence>
<dbReference type="AlphaFoldDB" id="A0A5P1FC72"/>
<dbReference type="InterPro" id="IPR011707">
    <property type="entry name" value="Cu-oxidase-like_N"/>
</dbReference>
<evidence type="ECO:0000256" key="3">
    <source>
        <dbReference type="ARBA" id="ARBA00002075"/>
    </source>
</evidence>
<dbReference type="InterPro" id="IPR045087">
    <property type="entry name" value="Cu-oxidase_fam"/>
</dbReference>
<dbReference type="InterPro" id="IPR011706">
    <property type="entry name" value="Cu-oxidase_C"/>
</dbReference>
<comment type="subcellular location">
    <subcellularLocation>
        <location evidence="4">Secreted</location>
        <location evidence="4">Extracellular space</location>
        <location evidence="4">Apoplast</location>
    </subcellularLocation>
</comment>
<evidence type="ECO:0000313" key="19">
    <source>
        <dbReference type="Proteomes" id="UP000243459"/>
    </source>
</evidence>
<evidence type="ECO:0000256" key="13">
    <source>
        <dbReference type="ARBA" id="ARBA00023185"/>
    </source>
</evidence>
<evidence type="ECO:0000256" key="5">
    <source>
        <dbReference type="ARBA" id="ARBA00010609"/>
    </source>
</evidence>
<feature type="domain" description="Plastocyanin-like" evidence="15">
    <location>
        <begin position="89"/>
        <end position="238"/>
    </location>
</feature>
<dbReference type="Proteomes" id="UP000243459">
    <property type="component" value="Chromosome 3"/>
</dbReference>
<keyword evidence="9" id="KW-0479">Metal-binding</keyword>
<dbReference type="OMA" id="CKPFITD"/>